<dbReference type="Proteomes" id="UP000193781">
    <property type="component" value="Unassembled WGS sequence"/>
</dbReference>
<keyword evidence="2" id="KW-1185">Reference proteome</keyword>
<comment type="caution">
    <text evidence="1">The sequence shown here is derived from an EMBL/GenBank/DDBJ whole genome shotgun (WGS) entry which is preliminary data.</text>
</comment>
<proteinExistence type="predicted"/>
<organism evidence="1 2">
    <name type="scientific">Mycobacterium nebraskense</name>
    <dbReference type="NCBI Taxonomy" id="244292"/>
    <lineage>
        <taxon>Bacteria</taxon>
        <taxon>Bacillati</taxon>
        <taxon>Actinomycetota</taxon>
        <taxon>Actinomycetes</taxon>
        <taxon>Mycobacteriales</taxon>
        <taxon>Mycobacteriaceae</taxon>
        <taxon>Mycobacterium</taxon>
    </lineage>
</organism>
<gene>
    <name evidence="1" type="ORF">AWC17_27005</name>
</gene>
<evidence type="ECO:0000313" key="1">
    <source>
        <dbReference type="EMBL" id="ORW29502.1"/>
    </source>
</evidence>
<dbReference type="RefSeq" id="WP_046186963.1">
    <property type="nucleotide sequence ID" value="NZ_JACKSS010000068.1"/>
</dbReference>
<reference evidence="1 2" key="1">
    <citation type="submission" date="2016-01" db="EMBL/GenBank/DDBJ databases">
        <title>The new phylogeny of the genus Mycobacterium.</title>
        <authorList>
            <person name="Tarcisio F."/>
            <person name="Conor M."/>
            <person name="Antonella G."/>
            <person name="Elisabetta G."/>
            <person name="Giulia F.S."/>
            <person name="Sara T."/>
            <person name="Anna F."/>
            <person name="Clotilde B."/>
            <person name="Roberto B."/>
            <person name="Veronica D.S."/>
            <person name="Fabio R."/>
            <person name="Monica P."/>
            <person name="Olivier J."/>
            <person name="Enrico T."/>
            <person name="Nicola S."/>
        </authorList>
    </citation>
    <scope>NUCLEOTIDE SEQUENCE [LARGE SCALE GENOMIC DNA]</scope>
    <source>
        <strain evidence="1 2">DSM 44803</strain>
    </source>
</reference>
<name>A0A1X1ZXC2_9MYCO</name>
<accession>A0A1X1ZXC2</accession>
<protein>
    <recommendedName>
        <fullName evidence="3">HTH cro/C1-type domain-containing protein</fullName>
    </recommendedName>
</protein>
<sequence length="401" mass="44680">MADAAPDLPETAQRLRAARKAWGWTQHDLVNEVEKVRSRRGLALSVPDSISRQIKAFEQGAKPGPLWRQLLTEALREDEDHLFGLTIDAALPRPLLVQTPVNADVLAVILAQRAAHIRAEHLFGPEYARALVDRDLVTIEKLLTNAPADLRRDVRRAAGRIAELGGWIAQDSGDPVKADQLTCRADDHLRAAADPILRAVIAMRRSNILLMRDPALAVDLAAEAAQLIDGRSVGRLRASIARQQALAAMADQDRQSFERHAACALDIAYTEPVADDHAIYASRAYVASEIALGFNGFRQPEKALELLLEHHNSWPHDQQRDYAVACARLLRTLIALHDYHSALQYIDGAARAYLTTPSDRARRELRLCRKVIRDRVRADKSLPLHTLRKRIEDALQGDPQL</sequence>
<evidence type="ECO:0008006" key="3">
    <source>
        <dbReference type="Google" id="ProtNLM"/>
    </source>
</evidence>
<dbReference type="EMBL" id="LQPH01000056">
    <property type="protein sequence ID" value="ORW29502.1"/>
    <property type="molecule type" value="Genomic_DNA"/>
</dbReference>
<evidence type="ECO:0000313" key="2">
    <source>
        <dbReference type="Proteomes" id="UP000193781"/>
    </source>
</evidence>
<dbReference type="AlphaFoldDB" id="A0A1X1ZXC2"/>